<keyword evidence="2" id="KW-0812">Transmembrane</keyword>
<organism evidence="3 4">
    <name type="scientific">Aphis craccivora</name>
    <name type="common">Cowpea aphid</name>
    <dbReference type="NCBI Taxonomy" id="307492"/>
    <lineage>
        <taxon>Eukaryota</taxon>
        <taxon>Metazoa</taxon>
        <taxon>Ecdysozoa</taxon>
        <taxon>Arthropoda</taxon>
        <taxon>Hexapoda</taxon>
        <taxon>Insecta</taxon>
        <taxon>Pterygota</taxon>
        <taxon>Neoptera</taxon>
        <taxon>Paraneoptera</taxon>
        <taxon>Hemiptera</taxon>
        <taxon>Sternorrhyncha</taxon>
        <taxon>Aphidomorpha</taxon>
        <taxon>Aphidoidea</taxon>
        <taxon>Aphididae</taxon>
        <taxon>Aphidini</taxon>
        <taxon>Aphis</taxon>
        <taxon>Aphis</taxon>
    </lineage>
</organism>
<keyword evidence="2" id="KW-1133">Transmembrane helix</keyword>
<evidence type="ECO:0000256" key="1">
    <source>
        <dbReference type="SAM" id="MobiDB-lite"/>
    </source>
</evidence>
<keyword evidence="4" id="KW-1185">Reference proteome</keyword>
<dbReference type="EMBL" id="VUJU01001879">
    <property type="protein sequence ID" value="KAF0763458.1"/>
    <property type="molecule type" value="Genomic_DNA"/>
</dbReference>
<sequence>MNHTSTPIDGIPAAATENSTVIRPGCVGVVCPRTDRESSVCGRPRAPRNRRPSCIYRGLSTRVLWTGSAREAAAARTLAAEPSQTPPPSASQSMPPLKNGSRDVYRTSRGGKRRLCTRGVAVGRDRFSSTTAYAQYRVIHWHSDRVITFYDVIPILAPTILFIIMLARYMMAGNWVTIITFFQKDERPGYWAAIQF</sequence>
<proteinExistence type="predicted"/>
<name>A0A6G0YZM0_APHCR</name>
<dbReference type="Proteomes" id="UP000478052">
    <property type="component" value="Unassembled WGS sequence"/>
</dbReference>
<keyword evidence="2" id="KW-0472">Membrane</keyword>
<feature type="region of interest" description="Disordered" evidence="1">
    <location>
        <begin position="75"/>
        <end position="110"/>
    </location>
</feature>
<reference evidence="3 4" key="1">
    <citation type="submission" date="2019-08" db="EMBL/GenBank/DDBJ databases">
        <title>Whole genome of Aphis craccivora.</title>
        <authorList>
            <person name="Voronova N.V."/>
            <person name="Shulinski R.S."/>
            <person name="Bandarenka Y.V."/>
            <person name="Zhorov D.G."/>
            <person name="Warner D."/>
        </authorList>
    </citation>
    <scope>NUCLEOTIDE SEQUENCE [LARGE SCALE GENOMIC DNA]</scope>
    <source>
        <strain evidence="3">180601</strain>
        <tissue evidence="3">Whole Body</tissue>
    </source>
</reference>
<dbReference type="AlphaFoldDB" id="A0A6G0YZM0"/>
<accession>A0A6G0YZM0</accession>
<evidence type="ECO:0000313" key="4">
    <source>
        <dbReference type="Proteomes" id="UP000478052"/>
    </source>
</evidence>
<evidence type="ECO:0000256" key="2">
    <source>
        <dbReference type="SAM" id="Phobius"/>
    </source>
</evidence>
<feature type="transmembrane region" description="Helical" evidence="2">
    <location>
        <begin position="147"/>
        <end position="167"/>
    </location>
</feature>
<comment type="caution">
    <text evidence="3">The sequence shown here is derived from an EMBL/GenBank/DDBJ whole genome shotgun (WGS) entry which is preliminary data.</text>
</comment>
<protein>
    <submittedName>
        <fullName evidence="3">Uncharacterized protein</fullName>
    </submittedName>
</protein>
<evidence type="ECO:0000313" key="3">
    <source>
        <dbReference type="EMBL" id="KAF0763458.1"/>
    </source>
</evidence>
<gene>
    <name evidence="3" type="ORF">FWK35_00016207</name>
</gene>